<evidence type="ECO:0000313" key="3">
    <source>
        <dbReference type="Proteomes" id="UP000194131"/>
    </source>
</evidence>
<dbReference type="AlphaFoldDB" id="A0AAP8BC97"/>
<accession>A0AAP8BC97</accession>
<dbReference type="EMBL" id="MRWU01000045">
    <property type="protein sequence ID" value="OSX87026.1"/>
    <property type="molecule type" value="Genomic_DNA"/>
</dbReference>
<name>A0AAP8BC97_BACMY</name>
<sequence length="46" mass="5663">MYQKSPKKKDKIGNTILSLVQGEYKRDYYLIYIILFFVNFLYQNHK</sequence>
<proteinExistence type="predicted"/>
<comment type="caution">
    <text evidence="2">The sequence shown here is derived from an EMBL/GenBank/DDBJ whole genome shotgun (WGS) entry which is preliminary data.</text>
</comment>
<reference evidence="2 3" key="1">
    <citation type="submission" date="2016-12" db="EMBL/GenBank/DDBJ databases">
        <title>Genome Sequences of Twelve Sporeforming Bacillus Species Isolated from Foods.</title>
        <authorList>
            <person name="De Jong A."/>
            <person name="Holsappel S."/>
            <person name="Kuipers O.P."/>
        </authorList>
    </citation>
    <scope>NUCLEOTIDE SEQUENCE [LARGE SCALE GENOMIC DNA]</scope>
    <source>
        <strain evidence="2 3">S3E15</strain>
    </source>
</reference>
<feature type="transmembrane region" description="Helical" evidence="1">
    <location>
        <begin position="28"/>
        <end position="45"/>
    </location>
</feature>
<keyword evidence="1" id="KW-0472">Membrane</keyword>
<organism evidence="2 3">
    <name type="scientific">Bacillus mycoides</name>
    <dbReference type="NCBI Taxonomy" id="1405"/>
    <lineage>
        <taxon>Bacteria</taxon>
        <taxon>Bacillati</taxon>
        <taxon>Bacillota</taxon>
        <taxon>Bacilli</taxon>
        <taxon>Bacillales</taxon>
        <taxon>Bacillaceae</taxon>
        <taxon>Bacillus</taxon>
        <taxon>Bacillus cereus group</taxon>
    </lineage>
</organism>
<dbReference type="Proteomes" id="UP000194131">
    <property type="component" value="Unassembled WGS sequence"/>
</dbReference>
<keyword evidence="1" id="KW-1133">Transmembrane helix</keyword>
<gene>
    <name evidence="2" type="ORF">S3E15_04472</name>
</gene>
<keyword evidence="1" id="KW-0812">Transmembrane</keyword>
<evidence type="ECO:0000313" key="2">
    <source>
        <dbReference type="EMBL" id="OSX87026.1"/>
    </source>
</evidence>
<protein>
    <submittedName>
        <fullName evidence="2">Uncharacterized protein</fullName>
    </submittedName>
</protein>
<evidence type="ECO:0000256" key="1">
    <source>
        <dbReference type="SAM" id="Phobius"/>
    </source>
</evidence>